<dbReference type="SUPFAM" id="SSF52540">
    <property type="entry name" value="P-loop containing nucleoside triphosphate hydrolases"/>
    <property type="match status" value="1"/>
</dbReference>
<protein>
    <submittedName>
        <fullName evidence="1">Ras family GTPase</fullName>
    </submittedName>
</protein>
<proteinExistence type="predicted"/>
<gene>
    <name evidence="1" type="ORF">LCPAC401_00810</name>
</gene>
<evidence type="ECO:0000313" key="1">
    <source>
        <dbReference type="EMBL" id="QBK92443.1"/>
    </source>
</evidence>
<name>A0A481Z964_9VIRU</name>
<dbReference type="EMBL" id="MK500577">
    <property type="protein sequence ID" value="QBK92443.1"/>
    <property type="molecule type" value="Genomic_DNA"/>
</dbReference>
<dbReference type="Gene3D" id="3.40.50.300">
    <property type="entry name" value="P-loop containing nucleotide triphosphate hydrolases"/>
    <property type="match status" value="1"/>
</dbReference>
<sequence>MGERKPQYKICLIGPSQSGKTRYVNGLLGLSGRMGYVDRILNQCENYEDYSTTLGVEVNPLEREECIINFWDIGSTKVGFGDGYTIGCSGILQFHDEDDNPPPFEPPQGVPIVHIYYEDGSDDPLQTLIEMIEI</sequence>
<accession>A0A481Z964</accession>
<reference evidence="1" key="1">
    <citation type="journal article" date="2019" name="MBio">
        <title>Virus Genomes from Deep Sea Sediments Expand the Ocean Megavirome and Support Independent Origins of Viral Gigantism.</title>
        <authorList>
            <person name="Backstrom D."/>
            <person name="Yutin N."/>
            <person name="Jorgensen S.L."/>
            <person name="Dharamshi J."/>
            <person name="Homa F."/>
            <person name="Zaremba-Niedwiedzka K."/>
            <person name="Spang A."/>
            <person name="Wolf Y.I."/>
            <person name="Koonin E.V."/>
            <person name="Ettema T.J."/>
        </authorList>
    </citation>
    <scope>NUCLEOTIDE SEQUENCE</scope>
</reference>
<organism evidence="1">
    <name type="scientific">Pithovirus LCPAC401</name>
    <dbReference type="NCBI Taxonomy" id="2506595"/>
    <lineage>
        <taxon>Viruses</taxon>
        <taxon>Pithoviruses</taxon>
    </lineage>
</organism>
<dbReference type="InterPro" id="IPR027417">
    <property type="entry name" value="P-loop_NTPase"/>
</dbReference>